<evidence type="ECO:0000313" key="7">
    <source>
        <dbReference type="Proteomes" id="UP000226431"/>
    </source>
</evidence>
<organism evidence="6 7">
    <name type="scientific">Ophiocordyceps camponoti-rufipedis</name>
    <dbReference type="NCBI Taxonomy" id="2004952"/>
    <lineage>
        <taxon>Eukaryota</taxon>
        <taxon>Fungi</taxon>
        <taxon>Dikarya</taxon>
        <taxon>Ascomycota</taxon>
        <taxon>Pezizomycotina</taxon>
        <taxon>Sordariomycetes</taxon>
        <taxon>Hypocreomycetidae</taxon>
        <taxon>Hypocreales</taxon>
        <taxon>Ophiocordycipitaceae</taxon>
        <taxon>Ophiocordyceps</taxon>
    </lineage>
</organism>
<dbReference type="GO" id="GO:0016491">
    <property type="term" value="F:oxidoreductase activity"/>
    <property type="evidence" value="ECO:0007669"/>
    <property type="project" value="UniProtKB-KW"/>
</dbReference>
<dbReference type="CDD" id="cd05233">
    <property type="entry name" value="SDR_c"/>
    <property type="match status" value="1"/>
</dbReference>
<name>A0A2C5YN26_9HYPO</name>
<reference evidence="6 7" key="1">
    <citation type="submission" date="2017-06" db="EMBL/GenBank/DDBJ databases">
        <title>Ant-infecting Ophiocordyceps genomes reveal a high diversity of potential behavioral manipulation genes and a possible major role for enterotoxins.</title>
        <authorList>
            <person name="De Bekker C."/>
            <person name="Evans H.C."/>
            <person name="Brachmann A."/>
            <person name="Hughes D.P."/>
        </authorList>
    </citation>
    <scope>NUCLEOTIDE SEQUENCE [LARGE SCALE GENOMIC DNA]</scope>
    <source>
        <strain evidence="6 7">Map16</strain>
    </source>
</reference>
<keyword evidence="7" id="KW-1185">Reference proteome</keyword>
<dbReference type="InterPro" id="IPR002347">
    <property type="entry name" value="SDR_fam"/>
</dbReference>
<dbReference type="STRING" id="2004952.A0A2C5YN26"/>
<feature type="region of interest" description="Disordered" evidence="5">
    <location>
        <begin position="202"/>
        <end position="222"/>
    </location>
</feature>
<dbReference type="OrthoDB" id="4131217at2759"/>
<dbReference type="Gene3D" id="3.40.50.720">
    <property type="entry name" value="NAD(P)-binding Rossmann-like Domain"/>
    <property type="match status" value="1"/>
</dbReference>
<comment type="caution">
    <text evidence="6">The sequence shown here is derived from an EMBL/GenBank/DDBJ whole genome shotgun (WGS) entry which is preliminary data.</text>
</comment>
<protein>
    <recommendedName>
        <fullName evidence="8">NAD(P)-binding protein</fullName>
    </recommendedName>
</protein>
<dbReference type="SUPFAM" id="SSF51735">
    <property type="entry name" value="NAD(P)-binding Rossmann-fold domains"/>
    <property type="match status" value="1"/>
</dbReference>
<gene>
    <name evidence="6" type="ORF">CDD80_5667</name>
</gene>
<keyword evidence="3" id="KW-0560">Oxidoreductase</keyword>
<dbReference type="PANTHER" id="PTHR43180:SF66">
    <property type="entry name" value="SHORT-CHAIN DEHYDROGENASE_REDUCTASE FAMILY PROTEIN"/>
    <property type="match status" value="1"/>
</dbReference>
<evidence type="ECO:0000256" key="5">
    <source>
        <dbReference type="SAM" id="MobiDB-lite"/>
    </source>
</evidence>
<sequence length="222" mass="22968">MKPDKVIIITGANSPTGIGRATAHLFAPTAQALYLCDRETTSLEAAQSNGALHSAFPGVDVRICRFDAASETDVKAVVDDAVARFGRLDVFFANAGVTGGEEVSAEGFMDVLRVNTLSVYLAAKHAAPAMRKTSPPKPHPQGSIIATASVAGLRSGAGPPAYSASKAAIVSLVQTLSYRLTGTGVRINAVCPGLIETGMTAPLHLNQPTADSNSTPSERKPL</sequence>
<dbReference type="InterPro" id="IPR036291">
    <property type="entry name" value="NAD(P)-bd_dom_sf"/>
</dbReference>
<evidence type="ECO:0000256" key="1">
    <source>
        <dbReference type="ARBA" id="ARBA00006484"/>
    </source>
</evidence>
<dbReference type="EMBL" id="NJES01000574">
    <property type="protein sequence ID" value="PHH70905.1"/>
    <property type="molecule type" value="Genomic_DNA"/>
</dbReference>
<accession>A0A2C5YN26</accession>
<dbReference type="Proteomes" id="UP000226431">
    <property type="component" value="Unassembled WGS sequence"/>
</dbReference>
<dbReference type="PRINTS" id="PR00080">
    <property type="entry name" value="SDRFAMILY"/>
</dbReference>
<keyword evidence="2" id="KW-0521">NADP</keyword>
<comment type="similarity">
    <text evidence="1 4">Belongs to the short-chain dehydrogenases/reductases (SDR) family.</text>
</comment>
<evidence type="ECO:0000313" key="6">
    <source>
        <dbReference type="EMBL" id="PHH70905.1"/>
    </source>
</evidence>
<dbReference type="PRINTS" id="PR00081">
    <property type="entry name" value="GDHRDH"/>
</dbReference>
<dbReference type="Pfam" id="PF00106">
    <property type="entry name" value="adh_short"/>
    <property type="match status" value="1"/>
</dbReference>
<proteinExistence type="inferred from homology"/>
<evidence type="ECO:0000256" key="2">
    <source>
        <dbReference type="ARBA" id="ARBA00022857"/>
    </source>
</evidence>
<dbReference type="PANTHER" id="PTHR43180">
    <property type="entry name" value="3-OXOACYL-(ACYL-CARRIER-PROTEIN) REDUCTASE (AFU_ORTHOLOGUE AFUA_6G11210)"/>
    <property type="match status" value="1"/>
</dbReference>
<feature type="compositionally biased region" description="Polar residues" evidence="5">
    <location>
        <begin position="206"/>
        <end position="216"/>
    </location>
</feature>
<evidence type="ECO:0008006" key="8">
    <source>
        <dbReference type="Google" id="ProtNLM"/>
    </source>
</evidence>
<evidence type="ECO:0000256" key="3">
    <source>
        <dbReference type="ARBA" id="ARBA00023002"/>
    </source>
</evidence>
<dbReference type="AlphaFoldDB" id="A0A2C5YN26"/>
<evidence type="ECO:0000256" key="4">
    <source>
        <dbReference type="RuleBase" id="RU000363"/>
    </source>
</evidence>